<evidence type="ECO:0000313" key="2">
    <source>
        <dbReference type="EMBL" id="WYK00918.1"/>
    </source>
</evidence>
<organism evidence="2 3">
    <name type="scientific">Candidatus Enterococcus palustris</name>
    <dbReference type="NCBI Taxonomy" id="1834189"/>
    <lineage>
        <taxon>Bacteria</taxon>
        <taxon>Bacillati</taxon>
        <taxon>Bacillota</taxon>
        <taxon>Bacilli</taxon>
        <taxon>Lactobacillales</taxon>
        <taxon>Enterococcaceae</taxon>
        <taxon>Enterococcus</taxon>
    </lineage>
</organism>
<reference evidence="3" key="1">
    <citation type="submission" date="2017-05" db="EMBL/GenBank/DDBJ databases">
        <title>The Genome Sequence of EEnterococcus faecalis 9F2_4866.</title>
        <authorList>
            <consortium name="The Broad Institute Genomics Platform"/>
            <consortium name="The Broad Institute Genomic Center for Infectious Diseases"/>
            <person name="Earl A."/>
            <person name="Manson A."/>
            <person name="Schwartman J."/>
            <person name="Gilmore M."/>
            <person name="Abouelleil A."/>
            <person name="Cao P."/>
            <person name="Chapman S."/>
            <person name="Cusick C."/>
            <person name="Shea T."/>
            <person name="Young S."/>
            <person name="Neafsey D."/>
            <person name="Nusbaum C."/>
            <person name="Birren B."/>
        </authorList>
    </citation>
    <scope>NUCLEOTIDE SEQUENCE [LARGE SCALE GENOMIC DNA]</scope>
    <source>
        <strain evidence="3">7F3_DIV0205</strain>
    </source>
</reference>
<gene>
    <name evidence="2" type="ORF">A5821_002044</name>
</gene>
<proteinExistence type="predicted"/>
<sequence>MLLLDWFFIGLLSGAILISLFALLVLSLSFITNKKEKQLRGKRSKNKRKNKKIKRERYRLKVKKKKQIRSAISLVVLAILLAGGAWYTQFYQKTNLAEEDAANIVQGYYLLSEVEKQIESVKDTANVEKTSSNLRELSAKIASFGIKSANGRLTIEGQQILNRYYIQMKELGLNLNNQSVETLRSEEVYTEYVENLNKVKKIQKKVITYFKVNEAALKNKK</sequence>
<keyword evidence="1" id="KW-1133">Transmembrane helix</keyword>
<feature type="transmembrane region" description="Helical" evidence="1">
    <location>
        <begin position="68"/>
        <end position="87"/>
    </location>
</feature>
<keyword evidence="3" id="KW-1185">Reference proteome</keyword>
<dbReference type="RefSeq" id="WP_086314472.1">
    <property type="nucleotide sequence ID" value="NZ_CP147244.1"/>
</dbReference>
<keyword evidence="1" id="KW-0472">Membrane</keyword>
<reference evidence="2 3" key="2">
    <citation type="submission" date="2024-03" db="EMBL/GenBank/DDBJ databases">
        <title>The Genome Sequence of Enterococcus sp. DIV0205d.</title>
        <authorList>
            <consortium name="The Broad Institute Genomics Platform"/>
            <consortium name="The Broad Institute Microbial Omics Core"/>
            <consortium name="The Broad Institute Genomic Center for Infectious Diseases"/>
            <person name="Earl A."/>
            <person name="Manson A."/>
            <person name="Gilmore M."/>
            <person name="Schwartman J."/>
            <person name="Shea T."/>
            <person name="Abouelleil A."/>
            <person name="Cao P."/>
            <person name="Chapman S."/>
            <person name="Cusick C."/>
            <person name="Young S."/>
            <person name="Neafsey D."/>
            <person name="Nusbaum C."/>
            <person name="Birren B."/>
        </authorList>
    </citation>
    <scope>NUCLEOTIDE SEQUENCE [LARGE SCALE GENOMIC DNA]</scope>
    <source>
        <strain evidence="2 3">7F3_DIV0205</strain>
    </source>
</reference>
<evidence type="ECO:0000313" key="3">
    <source>
        <dbReference type="Proteomes" id="UP000194948"/>
    </source>
</evidence>
<evidence type="ECO:0000256" key="1">
    <source>
        <dbReference type="SAM" id="Phobius"/>
    </source>
</evidence>
<dbReference type="EMBL" id="CP147244">
    <property type="protein sequence ID" value="WYK00918.1"/>
    <property type="molecule type" value="Genomic_DNA"/>
</dbReference>
<protein>
    <submittedName>
        <fullName evidence="2">Uncharacterized protein</fullName>
    </submittedName>
</protein>
<dbReference type="Proteomes" id="UP000194948">
    <property type="component" value="Chromosome"/>
</dbReference>
<name>A0AAQ3W983_9ENTE</name>
<dbReference type="AlphaFoldDB" id="A0AAQ3W983"/>
<feature type="transmembrane region" description="Helical" evidence="1">
    <location>
        <begin position="6"/>
        <end position="31"/>
    </location>
</feature>
<keyword evidence="1" id="KW-0812">Transmembrane</keyword>
<accession>A0AAQ3W983</accession>